<dbReference type="RefSeq" id="WP_107570318.1">
    <property type="nucleotide sequence ID" value="NZ_PYYB01000002.1"/>
</dbReference>
<dbReference type="Pfam" id="PF01008">
    <property type="entry name" value="IF-2B"/>
    <property type="match status" value="1"/>
</dbReference>
<dbReference type="InterPro" id="IPR027363">
    <property type="entry name" value="M1Pi_N"/>
</dbReference>
<dbReference type="Gene3D" id="1.20.120.420">
    <property type="entry name" value="translation initiation factor eif-2b, domain 1"/>
    <property type="match status" value="1"/>
</dbReference>
<feature type="site" description="Transition state stabilizer" evidence="3">
    <location>
        <position position="159"/>
    </location>
</feature>
<dbReference type="NCBIfam" id="TIGR00524">
    <property type="entry name" value="eIF-2B_rel"/>
    <property type="match status" value="1"/>
</dbReference>
<dbReference type="PANTHER" id="PTHR43475">
    <property type="entry name" value="METHYLTHIORIBOSE-1-PHOSPHATE ISOMERASE"/>
    <property type="match status" value="1"/>
</dbReference>
<dbReference type="HAMAP" id="MF_01678">
    <property type="entry name" value="Salvage_MtnA"/>
    <property type="match status" value="1"/>
</dbReference>
<keyword evidence="1 3" id="KW-0413">Isomerase</keyword>
<comment type="caution">
    <text evidence="4">The sequence shown here is derived from an EMBL/GenBank/DDBJ whole genome shotgun (WGS) entry which is preliminary data.</text>
</comment>
<comment type="catalytic activity">
    <reaction evidence="2 3">
        <text>5-(methylsulfanyl)-alpha-D-ribose 1-phosphate = 5-(methylsulfanyl)-D-ribulose 1-phosphate</text>
        <dbReference type="Rhea" id="RHEA:19989"/>
        <dbReference type="ChEBI" id="CHEBI:58533"/>
        <dbReference type="ChEBI" id="CHEBI:58548"/>
        <dbReference type="EC" id="5.3.1.23"/>
    </reaction>
</comment>
<organism evidence="4 5">
    <name type="scientific">Paraconexibacter algicola</name>
    <dbReference type="NCBI Taxonomy" id="2133960"/>
    <lineage>
        <taxon>Bacteria</taxon>
        <taxon>Bacillati</taxon>
        <taxon>Actinomycetota</taxon>
        <taxon>Thermoleophilia</taxon>
        <taxon>Solirubrobacterales</taxon>
        <taxon>Paraconexibacteraceae</taxon>
        <taxon>Paraconexibacter</taxon>
    </lineage>
</organism>
<keyword evidence="5" id="KW-1185">Reference proteome</keyword>
<evidence type="ECO:0000256" key="1">
    <source>
        <dbReference type="ARBA" id="ARBA00023235"/>
    </source>
</evidence>
<dbReference type="PANTHER" id="PTHR43475:SF1">
    <property type="entry name" value="METHYLTHIORIBOSE-1-PHOSPHATE ISOMERASE"/>
    <property type="match status" value="1"/>
</dbReference>
<dbReference type="GO" id="GO:0019509">
    <property type="term" value="P:L-methionine salvage from methylthioadenosine"/>
    <property type="evidence" value="ECO:0007669"/>
    <property type="project" value="UniProtKB-UniRule"/>
</dbReference>
<name>A0A2T4UFP0_9ACTN</name>
<comment type="function">
    <text evidence="3">Catalyzes the interconversion of methylthioribose-1-phosphate (MTR-1-P) into methylthioribulose-1-phosphate (MTRu-1-P).</text>
</comment>
<dbReference type="EC" id="5.3.1.23" evidence="3"/>
<dbReference type="AlphaFoldDB" id="A0A2T4UFP0"/>
<dbReference type="NCBIfam" id="TIGR00512">
    <property type="entry name" value="salvage_mtnA"/>
    <property type="match status" value="1"/>
</dbReference>
<dbReference type="GO" id="GO:0046523">
    <property type="term" value="F:S-methyl-5-thioribose-1-phosphate isomerase activity"/>
    <property type="evidence" value="ECO:0007669"/>
    <property type="project" value="UniProtKB-UniRule"/>
</dbReference>
<dbReference type="InterPro" id="IPR000649">
    <property type="entry name" value="IF-2B-related"/>
</dbReference>
<accession>A0A2T4UFP0</accession>
<dbReference type="UniPathway" id="UPA00904">
    <property type="reaction ID" value="UER00874"/>
</dbReference>
<reference evidence="4 5" key="1">
    <citation type="submission" date="2018-03" db="EMBL/GenBank/DDBJ databases">
        <title>Aquarubrobacter algicola gen. nov., sp. nov., a novel actinobacterium isolated from shallow eutrophic lake during the end of cyanobacterial harmful algal blooms.</title>
        <authorList>
            <person name="Chun S.J."/>
        </authorList>
    </citation>
    <scope>NUCLEOTIDE SEQUENCE [LARGE SCALE GENOMIC DNA]</scope>
    <source>
        <strain evidence="4 5">Seoho-28</strain>
    </source>
</reference>
<dbReference type="InterPro" id="IPR011559">
    <property type="entry name" value="Initiation_fac_2B_a/b/d"/>
</dbReference>
<dbReference type="InterPro" id="IPR042529">
    <property type="entry name" value="IF_2B-like_C"/>
</dbReference>
<protein>
    <recommendedName>
        <fullName evidence="3">Methylthioribose-1-phosphate isomerase</fullName>
        <shortName evidence="3">M1Pi</shortName>
        <shortName evidence="3">MTR-1-P isomerase</shortName>
        <ecNumber evidence="3">5.3.1.23</ecNumber>
    </recommendedName>
    <alternativeName>
        <fullName evidence="3">S-methyl-5-thioribose-1-phosphate isomerase</fullName>
    </alternativeName>
</protein>
<keyword evidence="3" id="KW-0486">Methionine biosynthesis</keyword>
<dbReference type="FunFam" id="3.40.50.10470:FF:000006">
    <property type="entry name" value="Methylthioribose-1-phosphate isomerase"/>
    <property type="match status" value="1"/>
</dbReference>
<feature type="active site" description="Proton donor" evidence="3">
    <location>
        <position position="238"/>
    </location>
</feature>
<evidence type="ECO:0000256" key="2">
    <source>
        <dbReference type="ARBA" id="ARBA00052401"/>
    </source>
</evidence>
<dbReference type="NCBIfam" id="NF004326">
    <property type="entry name" value="PRK05720.1"/>
    <property type="match status" value="1"/>
</dbReference>
<feature type="binding site" evidence="3">
    <location>
        <position position="197"/>
    </location>
    <ligand>
        <name>substrate</name>
    </ligand>
</feature>
<dbReference type="Proteomes" id="UP000240739">
    <property type="component" value="Unassembled WGS sequence"/>
</dbReference>
<feature type="binding site" evidence="3">
    <location>
        <begin position="52"/>
        <end position="54"/>
    </location>
    <ligand>
        <name>substrate</name>
    </ligand>
</feature>
<evidence type="ECO:0000313" key="5">
    <source>
        <dbReference type="Proteomes" id="UP000240739"/>
    </source>
</evidence>
<dbReference type="SUPFAM" id="SSF100950">
    <property type="entry name" value="NagB/RpiA/CoA transferase-like"/>
    <property type="match status" value="1"/>
</dbReference>
<dbReference type="OrthoDB" id="9803436at2"/>
<sequence length="349" mass="35099">MPPHAEAPVRALSWDGEQLLLLDQTMLPHEERWLALRDAEAVAVAIERLAVRGAPNIGIAGAYGLALALTGRPDLGTLESAWERLRHARPTAVNLAWAVDRVRDAALAAGPARMAAAARAEAQAVHALEDAASAALCTAGATLLAELLPRTPRRILTHCNTGALATGGAGSALGVIAALAGHGPVEVLACETRPLLQGARLTAWELGRLGLPHAVLADGAAAGLIARGEVDAVIVGCDRVAANGDTANKVGTYAHALAAAAAGIPFLVAGPTTTIDAALPDGAGIVIEERAAEEVTHLGGVAITPPGTPARNPAFDVTPAALVTALVTEAGVASPVDRATVAALLGPSA</sequence>
<feature type="binding site" evidence="3">
    <location>
        <begin position="248"/>
        <end position="249"/>
    </location>
    <ligand>
        <name>substrate</name>
    </ligand>
</feature>
<proteinExistence type="inferred from homology"/>
<feature type="binding site" evidence="3">
    <location>
        <position position="89"/>
    </location>
    <ligand>
        <name>substrate</name>
    </ligand>
</feature>
<dbReference type="EMBL" id="PYYB01000002">
    <property type="protein sequence ID" value="PTL56599.1"/>
    <property type="molecule type" value="Genomic_DNA"/>
</dbReference>
<dbReference type="InterPro" id="IPR037171">
    <property type="entry name" value="NagB/RpiA_transferase-like"/>
</dbReference>
<gene>
    <name evidence="3 4" type="primary">mtnA</name>
    <name evidence="4" type="ORF">C7Y72_16765</name>
</gene>
<comment type="pathway">
    <text evidence="3">Amino-acid biosynthesis; L-methionine biosynthesis via salvage pathway; L-methionine from S-methyl-5-thio-alpha-D-ribose 1-phosphate: step 1/6.</text>
</comment>
<comment type="similarity">
    <text evidence="3">Belongs to the EIF-2B alpha/beta/delta subunits family. MtnA subfamily.</text>
</comment>
<evidence type="ECO:0000256" key="3">
    <source>
        <dbReference type="HAMAP-Rule" id="MF_01678"/>
    </source>
</evidence>
<evidence type="ECO:0000313" key="4">
    <source>
        <dbReference type="EMBL" id="PTL56599.1"/>
    </source>
</evidence>
<dbReference type="Gene3D" id="3.40.50.10470">
    <property type="entry name" value="Translation initiation factor eif-2b, domain 2"/>
    <property type="match status" value="1"/>
</dbReference>
<dbReference type="InterPro" id="IPR005251">
    <property type="entry name" value="IF-M1Pi"/>
</dbReference>
<keyword evidence="3" id="KW-0028">Amino-acid biosynthesis</keyword>